<dbReference type="eggNOG" id="arCOG00921">
    <property type="taxonomic scope" value="Archaea"/>
</dbReference>
<accession>A3DLY2</accession>
<sequence>MVAEEKKTLEPLSEEITIDLSRVPLAPQGKREIQQLEMALIIATLYSPEVLELIRDPIERATWVDSLAVAAAALARQKAGYPISKIADEVGRSETMIRAYLSGKTKAGRLVLQTYEKLKKGELKIVVPFIKVPTEMVERVQKLEEELKLLNNVKKEYEEKLKKLEEEINKLKTENEKLKAEIDEKTKIINTIKEKLLALKELIEYIEKL</sequence>
<keyword evidence="3" id="KW-1185">Reference proteome</keyword>
<gene>
    <name evidence="2" type="ordered locus">Smar_0535</name>
</gene>
<dbReference type="HOGENOM" id="CLU_109226_0_0_2"/>
<dbReference type="PANTHER" id="PTHR40727">
    <property type="entry name" value="TRANSCRIPTION REGULATOR, ENCODED NEXT TO RECA SUPERFAMILY ATPASE-RELATED"/>
    <property type="match status" value="1"/>
</dbReference>
<dbReference type="Proteomes" id="UP000000254">
    <property type="component" value="Chromosome"/>
</dbReference>
<dbReference type="AlphaFoldDB" id="A3DLY2"/>
<dbReference type="NCBIfam" id="TIGR03879">
    <property type="entry name" value="near_KaiC_dom"/>
    <property type="match status" value="1"/>
</dbReference>
<dbReference type="KEGG" id="smr:Smar_0535"/>
<feature type="coiled-coil region" evidence="1">
    <location>
        <begin position="140"/>
        <end position="195"/>
    </location>
</feature>
<organism evidence="2 3">
    <name type="scientific">Staphylothermus marinus (strain ATCC 43588 / DSM 3639 / JCM 9404 / F1)</name>
    <dbReference type="NCBI Taxonomy" id="399550"/>
    <lineage>
        <taxon>Archaea</taxon>
        <taxon>Thermoproteota</taxon>
        <taxon>Thermoprotei</taxon>
        <taxon>Desulfurococcales</taxon>
        <taxon>Desulfurococcaceae</taxon>
        <taxon>Staphylothermus</taxon>
    </lineage>
</organism>
<dbReference type="PANTHER" id="PTHR40727:SF1">
    <property type="entry name" value="BACTERIO-OPSIN ACTIVATOR"/>
    <property type="match status" value="1"/>
</dbReference>
<reference evidence="3" key="1">
    <citation type="journal article" date="2009" name="BMC Genomics">
        <title>The complete genome sequence of Staphylothermus marinus reveals differences in sulfur metabolism among heterotrophic Crenarchaeota.</title>
        <authorList>
            <person name="Anderson I.J."/>
            <person name="Dharmarajan L."/>
            <person name="Rodriguez J."/>
            <person name="Hooper S."/>
            <person name="Porat I."/>
            <person name="Ulrich L.E."/>
            <person name="Elkins J.G."/>
            <person name="Mavromatis K."/>
            <person name="Sun H."/>
            <person name="Land M."/>
            <person name="Lapidus A."/>
            <person name="Lucas S."/>
            <person name="Barry K."/>
            <person name="Huber H."/>
            <person name="Zhulin I.B."/>
            <person name="Whitman W.B."/>
            <person name="Mukhopadhyay B."/>
            <person name="Woese C."/>
            <person name="Bristow J."/>
            <person name="Kyrpides N."/>
        </authorList>
    </citation>
    <scope>NUCLEOTIDE SEQUENCE [LARGE SCALE GENOMIC DNA]</scope>
    <source>
        <strain evidence="3">ATCC 43588 / DSM 3639 / JCM 9404 / F1</strain>
    </source>
</reference>
<proteinExistence type="predicted"/>
<dbReference type="OrthoDB" id="26894at2157"/>
<evidence type="ECO:0000256" key="1">
    <source>
        <dbReference type="SAM" id="Coils"/>
    </source>
</evidence>
<dbReference type="RefSeq" id="WP_011838833.1">
    <property type="nucleotide sequence ID" value="NC_009033.1"/>
</dbReference>
<name>A3DLY2_STAMF</name>
<evidence type="ECO:0000313" key="2">
    <source>
        <dbReference type="EMBL" id="ABN69642.1"/>
    </source>
</evidence>
<keyword evidence="1" id="KW-0175">Coiled coil</keyword>
<evidence type="ECO:0000313" key="3">
    <source>
        <dbReference type="Proteomes" id="UP000000254"/>
    </source>
</evidence>
<dbReference type="GeneID" id="4907630"/>
<dbReference type="EMBL" id="CP000575">
    <property type="protein sequence ID" value="ABN69642.1"/>
    <property type="molecule type" value="Genomic_DNA"/>
</dbReference>
<reference evidence="2 3" key="2">
    <citation type="journal article" date="2009" name="Stand. Genomic Sci.">
        <title>Complete genome sequence of Staphylothermus marinus Stetter and Fiala 1986 type strain F1.</title>
        <authorList>
            <person name="Anderson I.J."/>
            <person name="Sun H."/>
            <person name="Lapidus A."/>
            <person name="Copeland A."/>
            <person name="Glavina Del Rio T."/>
            <person name="Tice H."/>
            <person name="Dalin E."/>
            <person name="Lucas S."/>
            <person name="Barry K."/>
            <person name="Land M."/>
            <person name="Richardson P."/>
            <person name="Huber H."/>
            <person name="Kyrpides N.C."/>
        </authorList>
    </citation>
    <scope>NUCLEOTIDE SEQUENCE [LARGE SCALE GENOMIC DNA]</scope>
    <source>
        <strain evidence="3">ATCC 43588 / DSM 3639 / JCM 9404 / F1</strain>
    </source>
</reference>
<protein>
    <submittedName>
        <fullName evidence="2">Uncharacterized protein</fullName>
    </submittedName>
</protein>
<dbReference type="InterPro" id="IPR022285">
    <property type="entry name" value="CHP03879_regulat_dom_put"/>
</dbReference>